<keyword evidence="2" id="KW-1185">Reference proteome</keyword>
<dbReference type="Proteomes" id="UP000586827">
    <property type="component" value="Unassembled WGS sequence"/>
</dbReference>
<comment type="caution">
    <text evidence="1">The sequence shown here is derived from an EMBL/GenBank/DDBJ whole genome shotgun (WGS) entry which is preliminary data.</text>
</comment>
<gene>
    <name evidence="1" type="ORF">HLB23_04515</name>
</gene>
<accession>A0A849BXZ1</accession>
<name>A0A849BXZ1_9NOCA</name>
<dbReference type="RefSeq" id="WP_067526889.1">
    <property type="nucleotide sequence ID" value="NZ_JABELX010000001.1"/>
</dbReference>
<sequence>MASRQVSIRVDERVIDAIERISGGNRSQGFEKAAQHYLLFAAAQSLTAADAELLADFDATCDEWRSA</sequence>
<protein>
    <submittedName>
        <fullName evidence="1">Uncharacterized protein</fullName>
    </submittedName>
</protein>
<organism evidence="1 2">
    <name type="scientific">Nocardia uniformis</name>
    <dbReference type="NCBI Taxonomy" id="53432"/>
    <lineage>
        <taxon>Bacteria</taxon>
        <taxon>Bacillati</taxon>
        <taxon>Actinomycetota</taxon>
        <taxon>Actinomycetes</taxon>
        <taxon>Mycobacteriales</taxon>
        <taxon>Nocardiaceae</taxon>
        <taxon>Nocardia</taxon>
    </lineage>
</organism>
<proteinExistence type="predicted"/>
<evidence type="ECO:0000313" key="2">
    <source>
        <dbReference type="Proteomes" id="UP000586827"/>
    </source>
</evidence>
<dbReference type="EMBL" id="JABELX010000001">
    <property type="protein sequence ID" value="NNH69140.1"/>
    <property type="molecule type" value="Genomic_DNA"/>
</dbReference>
<evidence type="ECO:0000313" key="1">
    <source>
        <dbReference type="EMBL" id="NNH69140.1"/>
    </source>
</evidence>
<dbReference type="AlphaFoldDB" id="A0A849BXZ1"/>
<reference evidence="1 2" key="1">
    <citation type="submission" date="2020-05" db="EMBL/GenBank/DDBJ databases">
        <title>MicrobeNet Type strains.</title>
        <authorList>
            <person name="Nicholson A.C."/>
        </authorList>
    </citation>
    <scope>NUCLEOTIDE SEQUENCE [LARGE SCALE GENOMIC DNA]</scope>
    <source>
        <strain evidence="1 2">JCM 3224</strain>
    </source>
</reference>